<dbReference type="Pfam" id="PF07715">
    <property type="entry name" value="Plug"/>
    <property type="match status" value="1"/>
</dbReference>
<dbReference type="EMBL" id="JAAWWK010000001">
    <property type="protein sequence ID" value="NKI16464.1"/>
    <property type="molecule type" value="Genomic_DNA"/>
</dbReference>
<comment type="caution">
    <text evidence="16">The sequence shown here is derived from an EMBL/GenBank/DDBJ whole genome shotgun (WGS) entry which is preliminary data.</text>
</comment>
<evidence type="ECO:0000256" key="7">
    <source>
        <dbReference type="ARBA" id="ARBA00023065"/>
    </source>
</evidence>
<dbReference type="PROSITE" id="PS52016">
    <property type="entry name" value="TONB_DEPENDENT_REC_3"/>
    <property type="match status" value="1"/>
</dbReference>
<dbReference type="Gene3D" id="2.40.170.20">
    <property type="entry name" value="TonB-dependent receptor, beta-barrel domain"/>
    <property type="match status" value="1"/>
</dbReference>
<evidence type="ECO:0000256" key="6">
    <source>
        <dbReference type="ARBA" id="ARBA00023004"/>
    </source>
</evidence>
<evidence type="ECO:0000256" key="1">
    <source>
        <dbReference type="ARBA" id="ARBA00004571"/>
    </source>
</evidence>
<name>A0ABX1GDY3_9GAMM</name>
<comment type="subcellular location">
    <subcellularLocation>
        <location evidence="1 11">Cell outer membrane</location>
        <topology evidence="1 11">Multi-pass membrane protein</topology>
    </subcellularLocation>
</comment>
<evidence type="ECO:0000256" key="10">
    <source>
        <dbReference type="ARBA" id="ARBA00023237"/>
    </source>
</evidence>
<keyword evidence="3 11" id="KW-1134">Transmembrane beta strand</keyword>
<evidence type="ECO:0000256" key="11">
    <source>
        <dbReference type="PROSITE-ProRule" id="PRU01360"/>
    </source>
</evidence>
<evidence type="ECO:0000256" key="2">
    <source>
        <dbReference type="ARBA" id="ARBA00022448"/>
    </source>
</evidence>
<evidence type="ECO:0000256" key="3">
    <source>
        <dbReference type="ARBA" id="ARBA00022452"/>
    </source>
</evidence>
<reference evidence="16 17" key="1">
    <citation type="submission" date="2020-04" db="EMBL/GenBank/DDBJ databases">
        <authorList>
            <person name="Yoon J."/>
        </authorList>
    </citation>
    <scope>NUCLEOTIDE SEQUENCE [LARGE SCALE GENOMIC DNA]</scope>
    <source>
        <strain evidence="16 17">KMU-166</strain>
    </source>
</reference>
<keyword evidence="4" id="KW-0410">Iron transport</keyword>
<evidence type="ECO:0000256" key="13">
    <source>
        <dbReference type="SAM" id="SignalP"/>
    </source>
</evidence>
<feature type="domain" description="TonB-dependent receptor plug" evidence="15">
    <location>
        <begin position="60"/>
        <end position="169"/>
    </location>
</feature>
<evidence type="ECO:0000313" key="17">
    <source>
        <dbReference type="Proteomes" id="UP000765845"/>
    </source>
</evidence>
<dbReference type="Pfam" id="PF00593">
    <property type="entry name" value="TonB_dep_Rec_b-barrel"/>
    <property type="match status" value="1"/>
</dbReference>
<evidence type="ECO:0000256" key="9">
    <source>
        <dbReference type="ARBA" id="ARBA00023136"/>
    </source>
</evidence>
<keyword evidence="6" id="KW-0408">Iron</keyword>
<dbReference type="InterPro" id="IPR000531">
    <property type="entry name" value="Beta-barrel_TonB"/>
</dbReference>
<evidence type="ECO:0000259" key="15">
    <source>
        <dbReference type="Pfam" id="PF07715"/>
    </source>
</evidence>
<keyword evidence="7" id="KW-0406">Ion transport</keyword>
<keyword evidence="5 11" id="KW-0812">Transmembrane</keyword>
<evidence type="ECO:0000256" key="8">
    <source>
        <dbReference type="ARBA" id="ARBA00023077"/>
    </source>
</evidence>
<keyword evidence="10 11" id="KW-0998">Cell outer membrane</keyword>
<evidence type="ECO:0000313" key="16">
    <source>
        <dbReference type="EMBL" id="NKI16464.1"/>
    </source>
</evidence>
<keyword evidence="8 12" id="KW-0798">TonB box</keyword>
<dbReference type="InterPro" id="IPR036942">
    <property type="entry name" value="Beta-barrel_TonB_sf"/>
</dbReference>
<comment type="similarity">
    <text evidence="11 12">Belongs to the TonB-dependent receptor family.</text>
</comment>
<dbReference type="PANTHER" id="PTHR32552">
    <property type="entry name" value="FERRICHROME IRON RECEPTOR-RELATED"/>
    <property type="match status" value="1"/>
</dbReference>
<keyword evidence="9 11" id="KW-0472">Membrane</keyword>
<feature type="chain" id="PRO_5047268795" evidence="13">
    <location>
        <begin position="27"/>
        <end position="773"/>
    </location>
</feature>
<evidence type="ECO:0000256" key="5">
    <source>
        <dbReference type="ARBA" id="ARBA00022692"/>
    </source>
</evidence>
<protein>
    <submittedName>
        <fullName evidence="16">TonB-dependent receptor</fullName>
    </submittedName>
</protein>
<feature type="signal peptide" evidence="13">
    <location>
        <begin position="1"/>
        <end position="26"/>
    </location>
</feature>
<dbReference type="InterPro" id="IPR012910">
    <property type="entry name" value="Plug_dom"/>
</dbReference>
<keyword evidence="2 11" id="KW-0813">Transport</keyword>
<proteinExistence type="inferred from homology"/>
<feature type="domain" description="TonB-dependent receptor-like beta-barrel" evidence="14">
    <location>
        <begin position="309"/>
        <end position="736"/>
    </location>
</feature>
<keyword evidence="13" id="KW-0732">Signal</keyword>
<accession>A0ABX1GDY3</accession>
<evidence type="ECO:0000256" key="12">
    <source>
        <dbReference type="RuleBase" id="RU003357"/>
    </source>
</evidence>
<gene>
    <name evidence="16" type="ORF">HCU74_03415</name>
</gene>
<keyword evidence="16" id="KW-0675">Receptor</keyword>
<evidence type="ECO:0000259" key="14">
    <source>
        <dbReference type="Pfam" id="PF00593"/>
    </source>
</evidence>
<dbReference type="RefSeq" id="WP_168448983.1">
    <property type="nucleotide sequence ID" value="NZ_JAAWWK010000001.1"/>
</dbReference>
<evidence type="ECO:0000256" key="4">
    <source>
        <dbReference type="ARBA" id="ARBA00022496"/>
    </source>
</evidence>
<dbReference type="Proteomes" id="UP000765845">
    <property type="component" value="Unassembled WGS sequence"/>
</dbReference>
<sequence length="773" mass="84305">MLIRKALRRSLVLAAALGGLASGVAAQTLSSGTSPDSGTQTRSRVIEEVLVTARKEEESIQDVPVAVTALSEQNLKNTSTFSTVDLQYQVPNITTREQGGQSTAAVFQIRGQVQNEVIATLDTSVAFYDDGVYIARPHGVNIAFVDIGSVQVLRGPQGTLFGHNTTGGAIVVTSNAPDASEFSGSLSASAASFGSEQYTAVLNLPLISDTLALRLAAQTQSTKGYSEDLTDGYQHATKNHDFFRARLRWDATDNLSFDLNGQHIKIDQRQNAILPLFTLRPSDASFIDALANGDGLRAEACCLTFALAPDYYDYVRGNSYDTTYDPGFLPETGIAITSLTLTNDWQTPWFDTQFIASVRSYDDLINRLDIDGTPNKIVDTKQTGHGEQISYELQFTGLSLDDRLQWAAGIYHFEEDVLDLGETDAFLSVHVVSRGYIENLSQGIYGQASYSLGEHWGITAGLRYSTDDKDLRVAAETAGNCSIPEEYRDPGESCLGTFEKSFSKVNYTLGIDYTPNDNVMVYASLTTGYRAGGQNLRGTTPETLAPFDPENVTQVELGMKSDWFDRLLRANIAVFLADYTDIQRTQFIAVNGVPATVTSNAASATISGLEAELTALPTDRLELGASLGLLSAEYDEFLGFDGTDKSDEKFDDVPEMTYSLSATYTVEFVAGALWMSRLDYSWADDIPSQQGNLKYFRDRGYDPEPITTFPATGNLNARTSLSLPSGLELSLYGRNLTDEFRYTSVVLGQGPDFVSRIVSGPGRNYGVELSYEF</sequence>
<dbReference type="InterPro" id="IPR039426">
    <property type="entry name" value="TonB-dep_rcpt-like"/>
</dbReference>
<dbReference type="SUPFAM" id="SSF56935">
    <property type="entry name" value="Porins"/>
    <property type="match status" value="1"/>
</dbReference>
<organism evidence="16 17">
    <name type="scientific">Spongiibacter thalassae</name>
    <dbReference type="NCBI Taxonomy" id="2721624"/>
    <lineage>
        <taxon>Bacteria</taxon>
        <taxon>Pseudomonadati</taxon>
        <taxon>Pseudomonadota</taxon>
        <taxon>Gammaproteobacteria</taxon>
        <taxon>Cellvibrionales</taxon>
        <taxon>Spongiibacteraceae</taxon>
        <taxon>Spongiibacter</taxon>
    </lineage>
</organism>
<dbReference type="PANTHER" id="PTHR32552:SF81">
    <property type="entry name" value="TONB-DEPENDENT OUTER MEMBRANE RECEPTOR"/>
    <property type="match status" value="1"/>
</dbReference>
<keyword evidence="17" id="KW-1185">Reference proteome</keyword>